<organism evidence="2 3">
    <name type="scientific">Actinacidiphila guanduensis</name>
    <dbReference type="NCBI Taxonomy" id="310781"/>
    <lineage>
        <taxon>Bacteria</taxon>
        <taxon>Bacillati</taxon>
        <taxon>Actinomycetota</taxon>
        <taxon>Actinomycetes</taxon>
        <taxon>Kitasatosporales</taxon>
        <taxon>Streptomycetaceae</taxon>
        <taxon>Actinacidiphila</taxon>
    </lineage>
</organism>
<dbReference type="NCBIfam" id="NF046119">
    <property type="entry name" value="memb_SCO4225"/>
    <property type="match status" value="1"/>
</dbReference>
<keyword evidence="1" id="KW-0472">Membrane</keyword>
<sequence length="121" mass="13178">MRAPRTSSLAAWAARQLWHERASRVYLYAVAASLALTLLAAGLLAHLQVTLPAMLLELLTLPWTPLLWRLFAAIGGLDPYAAGNSWTGWSLTMLAAALSACVNAVVVGRMARSRRRRVAPR</sequence>
<dbReference type="AlphaFoldDB" id="A0A1H0I035"/>
<evidence type="ECO:0000313" key="3">
    <source>
        <dbReference type="Proteomes" id="UP000199341"/>
    </source>
</evidence>
<name>A0A1H0I035_9ACTN</name>
<evidence type="ECO:0000313" key="2">
    <source>
        <dbReference type="EMBL" id="SDO24765.1"/>
    </source>
</evidence>
<proteinExistence type="predicted"/>
<accession>A0A1H0I035</accession>
<keyword evidence="3" id="KW-1185">Reference proteome</keyword>
<reference evidence="2 3" key="1">
    <citation type="submission" date="2016-10" db="EMBL/GenBank/DDBJ databases">
        <authorList>
            <person name="de Groot N.N."/>
        </authorList>
    </citation>
    <scope>NUCLEOTIDE SEQUENCE [LARGE SCALE GENOMIC DNA]</scope>
    <source>
        <strain evidence="2 3">CGMCC 4.2022</strain>
    </source>
</reference>
<gene>
    <name evidence="2" type="ORF">SAMN05216259_108276</name>
</gene>
<dbReference type="EMBL" id="FNIE01000008">
    <property type="protein sequence ID" value="SDO24765.1"/>
    <property type="molecule type" value="Genomic_DNA"/>
</dbReference>
<keyword evidence="1" id="KW-1133">Transmembrane helix</keyword>
<feature type="transmembrane region" description="Helical" evidence="1">
    <location>
        <begin position="25"/>
        <end position="47"/>
    </location>
</feature>
<dbReference type="InterPro" id="IPR057702">
    <property type="entry name" value="DUF7942"/>
</dbReference>
<dbReference type="Proteomes" id="UP000199341">
    <property type="component" value="Unassembled WGS sequence"/>
</dbReference>
<protein>
    <submittedName>
        <fullName evidence="2">Uncharacterized protein</fullName>
    </submittedName>
</protein>
<evidence type="ECO:0000256" key="1">
    <source>
        <dbReference type="SAM" id="Phobius"/>
    </source>
</evidence>
<keyword evidence="1" id="KW-0812">Transmembrane</keyword>
<feature type="transmembrane region" description="Helical" evidence="1">
    <location>
        <begin position="86"/>
        <end position="107"/>
    </location>
</feature>
<dbReference type="Pfam" id="PF25637">
    <property type="entry name" value="DUF7942"/>
    <property type="match status" value="1"/>
</dbReference>
<dbReference type="RefSeq" id="WP_093785809.1">
    <property type="nucleotide sequence ID" value="NZ_FNIE01000008.1"/>
</dbReference>